<dbReference type="Pfam" id="PF25244">
    <property type="entry name" value="PML_C"/>
    <property type="match status" value="1"/>
</dbReference>
<dbReference type="InterPro" id="IPR036397">
    <property type="entry name" value="RNaseH_sf"/>
</dbReference>
<dbReference type="AlphaFoldDB" id="A0A8S3U2E4"/>
<keyword evidence="3" id="KW-1185">Reference proteome</keyword>
<comment type="caution">
    <text evidence="2">The sequence shown here is derived from an EMBL/GenBank/DDBJ whole genome shotgun (WGS) entry which is preliminary data.</text>
</comment>
<dbReference type="Gene3D" id="3.30.420.10">
    <property type="entry name" value="Ribonuclease H-like superfamily/Ribonuclease H"/>
    <property type="match status" value="1"/>
</dbReference>
<evidence type="ECO:0000313" key="3">
    <source>
        <dbReference type="Proteomes" id="UP000683360"/>
    </source>
</evidence>
<dbReference type="GO" id="GO:0003676">
    <property type="term" value="F:nucleic acid binding"/>
    <property type="evidence" value="ECO:0007669"/>
    <property type="project" value="InterPro"/>
</dbReference>
<protein>
    <recommendedName>
        <fullName evidence="1">PML C-terminal domain-containing protein</fullName>
    </recommendedName>
</protein>
<dbReference type="InterPro" id="IPR057617">
    <property type="entry name" value="PML_C"/>
</dbReference>
<accession>A0A8S3U2E4</accession>
<dbReference type="OrthoDB" id="6105396at2759"/>
<dbReference type="Proteomes" id="UP000683360">
    <property type="component" value="Unassembled WGS sequence"/>
</dbReference>
<dbReference type="EMBL" id="CAJPWZ010002556">
    <property type="protein sequence ID" value="CAG2240367.1"/>
    <property type="molecule type" value="Genomic_DNA"/>
</dbReference>
<reference evidence="2" key="1">
    <citation type="submission" date="2021-03" db="EMBL/GenBank/DDBJ databases">
        <authorList>
            <person name="Bekaert M."/>
        </authorList>
    </citation>
    <scope>NUCLEOTIDE SEQUENCE</scope>
</reference>
<evidence type="ECO:0000313" key="2">
    <source>
        <dbReference type="EMBL" id="CAG2240367.1"/>
    </source>
</evidence>
<feature type="domain" description="PML C-terminal" evidence="1">
    <location>
        <begin position="109"/>
        <end position="160"/>
    </location>
</feature>
<name>A0A8S3U2E4_MYTED</name>
<organism evidence="2 3">
    <name type="scientific">Mytilus edulis</name>
    <name type="common">Blue mussel</name>
    <dbReference type="NCBI Taxonomy" id="6550"/>
    <lineage>
        <taxon>Eukaryota</taxon>
        <taxon>Metazoa</taxon>
        <taxon>Spiralia</taxon>
        <taxon>Lophotrochozoa</taxon>
        <taxon>Mollusca</taxon>
        <taxon>Bivalvia</taxon>
        <taxon>Autobranchia</taxon>
        <taxon>Pteriomorphia</taxon>
        <taxon>Mytilida</taxon>
        <taxon>Mytiloidea</taxon>
        <taxon>Mytilidae</taxon>
        <taxon>Mytilinae</taxon>
        <taxon>Mytilus</taxon>
    </lineage>
</organism>
<proteinExistence type="predicted"/>
<sequence>MENNSSFNSFKQKCKGFVDSLPLMRTVLPERKQTGKRFNQESLVFDILGVKYDAHNAVGDVKSLQQLVEHFALTNEKITPHSFSVEYVLQSVRQLISFNKRLASFTIPASVLSKGMVRKMAKSGLEQRHLILANEREGSDGVANLLSELFLENPESQKTEKL</sequence>
<evidence type="ECO:0000259" key="1">
    <source>
        <dbReference type="Pfam" id="PF25244"/>
    </source>
</evidence>
<gene>
    <name evidence="2" type="ORF">MEDL_52664</name>
</gene>